<name>A0ABS2H1B8_9LACO</name>
<dbReference type="EMBL" id="JACJKU010000076">
    <property type="protein sequence ID" value="MBM6941186.1"/>
    <property type="molecule type" value="Genomic_DNA"/>
</dbReference>
<evidence type="ECO:0000256" key="1">
    <source>
        <dbReference type="HAMAP-Rule" id="MF_00386"/>
    </source>
</evidence>
<keyword evidence="1" id="KW-0472">Membrane</keyword>
<comment type="caution">
    <text evidence="2">The sequence shown here is derived from an EMBL/GenBank/DDBJ whole genome shotgun (WGS) entry which is preliminary data.</text>
</comment>
<protein>
    <recommendedName>
        <fullName evidence="1">Putative membrane protein insertion efficiency factor</fullName>
    </recommendedName>
</protein>
<evidence type="ECO:0000313" key="3">
    <source>
        <dbReference type="Proteomes" id="UP000785625"/>
    </source>
</evidence>
<comment type="function">
    <text evidence="1">Could be involved in insertion of integral membrane proteins into the membrane.</text>
</comment>
<organism evidence="2 3">
    <name type="scientific">Limosilactobacillus coleohominis</name>
    <dbReference type="NCBI Taxonomy" id="181675"/>
    <lineage>
        <taxon>Bacteria</taxon>
        <taxon>Bacillati</taxon>
        <taxon>Bacillota</taxon>
        <taxon>Bacilli</taxon>
        <taxon>Lactobacillales</taxon>
        <taxon>Lactobacillaceae</taxon>
        <taxon>Limosilactobacillus</taxon>
    </lineage>
</organism>
<keyword evidence="3" id="KW-1185">Reference proteome</keyword>
<dbReference type="PANTHER" id="PTHR33383">
    <property type="entry name" value="MEMBRANE PROTEIN INSERTION EFFICIENCY FACTOR-RELATED"/>
    <property type="match status" value="1"/>
</dbReference>
<dbReference type="NCBIfam" id="TIGR00278">
    <property type="entry name" value="membrane protein insertion efficiency factor YidD"/>
    <property type="match status" value="1"/>
</dbReference>
<dbReference type="Pfam" id="PF01809">
    <property type="entry name" value="YidD"/>
    <property type="match status" value="1"/>
</dbReference>
<proteinExistence type="inferred from homology"/>
<reference evidence="2 3" key="1">
    <citation type="journal article" date="2021" name="Sci. Rep.">
        <title>The distribution of antibiotic resistance genes in chicken gut microbiota commensals.</title>
        <authorList>
            <person name="Juricova H."/>
            <person name="Matiasovicova J."/>
            <person name="Kubasova T."/>
            <person name="Cejkova D."/>
            <person name="Rychlik I."/>
        </authorList>
    </citation>
    <scope>NUCLEOTIDE SEQUENCE [LARGE SCALE GENOMIC DNA]</scope>
    <source>
        <strain evidence="2 3">An574</strain>
    </source>
</reference>
<dbReference type="PANTHER" id="PTHR33383:SF1">
    <property type="entry name" value="MEMBRANE PROTEIN INSERTION EFFICIENCY FACTOR-RELATED"/>
    <property type="match status" value="1"/>
</dbReference>
<comment type="subcellular location">
    <subcellularLocation>
        <location evidence="1">Cell membrane</location>
        <topology evidence="1">Peripheral membrane protein</topology>
        <orientation evidence="1">Cytoplasmic side</orientation>
    </subcellularLocation>
</comment>
<evidence type="ECO:0000313" key="2">
    <source>
        <dbReference type="EMBL" id="MBM6941186.1"/>
    </source>
</evidence>
<dbReference type="RefSeq" id="WP_204785426.1">
    <property type="nucleotide sequence ID" value="NZ_CALVGD010000048.1"/>
</dbReference>
<comment type="similarity">
    <text evidence="1">Belongs to the UPF0161 family.</text>
</comment>
<dbReference type="HAMAP" id="MF_00386">
    <property type="entry name" value="UPF0161_YidD"/>
    <property type="match status" value="1"/>
</dbReference>
<keyword evidence="1" id="KW-1003">Cell membrane</keyword>
<dbReference type="SMART" id="SM01234">
    <property type="entry name" value="Haemolytic"/>
    <property type="match status" value="1"/>
</dbReference>
<gene>
    <name evidence="2" type="primary">yidD</name>
    <name evidence="2" type="ORF">H5975_06860</name>
</gene>
<dbReference type="Proteomes" id="UP000785625">
    <property type="component" value="Unassembled WGS sequence"/>
</dbReference>
<sequence length="82" mass="9772">MVKKLIDLVRWYQTHVSIQRPFRVCRYEPSCSEYMVEALQRFGMKGLLLGLARILRCQPFSKGGFDPVPLHFTFKSYMDRQR</sequence>
<accession>A0ABS2H1B8</accession>
<dbReference type="InterPro" id="IPR002696">
    <property type="entry name" value="Membr_insert_effic_factor_YidD"/>
</dbReference>